<evidence type="ECO:0000259" key="1">
    <source>
        <dbReference type="Pfam" id="PF18593"/>
    </source>
</evidence>
<sequence length="97" mass="11249">MKSSDRYPELSNFIKNYFGEDFDLWGNTIEEIFALYKSENDISARSQLGRDIDAFRCDNSSDLDASFKALYGLFFNPVSWNHTTASFLDELKRLLSE</sequence>
<dbReference type="EMBL" id="CP099587">
    <property type="protein sequence ID" value="USS45432.1"/>
    <property type="molecule type" value="Genomic_DNA"/>
</dbReference>
<dbReference type="RefSeq" id="WP_015876681.1">
    <property type="nucleotide sequence ID" value="NZ_CP021074.1"/>
</dbReference>
<name>A0AAP9Y7B1_BURGL</name>
<reference evidence="2 4" key="1">
    <citation type="submission" date="2020-12" db="EMBL/GenBank/DDBJ databases">
        <title>FDA dAtabase for Regulatory Grade micrObial Sequences (FDA-ARGOS): Supporting development and validation of Infectious Disease Dx tests.</title>
        <authorList>
            <person name="Minogue T."/>
            <person name="Wolcott M."/>
            <person name="Wasieloski L."/>
            <person name="Aguilar W."/>
            <person name="Moore D."/>
            <person name="Jaissle J."/>
            <person name="Tallon L."/>
            <person name="Sadzewicz L."/>
            <person name="Zhao X."/>
            <person name="Boylan J."/>
            <person name="Ott S."/>
            <person name="Bowen H."/>
            <person name="Vavikolanu K."/>
            <person name="Mehta A."/>
            <person name="Aluvathingal J."/>
            <person name="Nadendla S."/>
            <person name="Yan Y."/>
            <person name="Sichtig H."/>
        </authorList>
    </citation>
    <scope>NUCLEOTIDE SEQUENCE [LARGE SCALE GENOMIC DNA]</scope>
    <source>
        <strain evidence="2 4">FDAARGOS_949</strain>
    </source>
</reference>
<proteinExistence type="predicted"/>
<dbReference type="EMBL" id="CP065601">
    <property type="protein sequence ID" value="QPQ92670.1"/>
    <property type="molecule type" value="Genomic_DNA"/>
</dbReference>
<dbReference type="Proteomes" id="UP000594892">
    <property type="component" value="Chromosome 2"/>
</dbReference>
<evidence type="ECO:0000313" key="3">
    <source>
        <dbReference type="EMBL" id="USS45432.1"/>
    </source>
</evidence>
<gene>
    <name evidence="2" type="ORF">I6H06_26825</name>
    <name evidence="3" type="ORF">NFI99_28055</name>
</gene>
<evidence type="ECO:0000313" key="5">
    <source>
        <dbReference type="Proteomes" id="UP001056386"/>
    </source>
</evidence>
<feature type="domain" description="CdiI immunity protein" evidence="1">
    <location>
        <begin position="6"/>
        <end position="94"/>
    </location>
</feature>
<evidence type="ECO:0000313" key="2">
    <source>
        <dbReference type="EMBL" id="QPQ92670.1"/>
    </source>
</evidence>
<dbReference type="InterPro" id="IPR041129">
    <property type="entry name" value="CdiI_2"/>
</dbReference>
<dbReference type="Proteomes" id="UP001056386">
    <property type="component" value="Chromosome 1"/>
</dbReference>
<protein>
    <submittedName>
        <fullName evidence="3">Contact-dependent growth inhibition system immunity protein</fullName>
    </submittedName>
</protein>
<organism evidence="2 4">
    <name type="scientific">Burkholderia glumae</name>
    <name type="common">Pseudomonas glumae</name>
    <dbReference type="NCBI Taxonomy" id="337"/>
    <lineage>
        <taxon>Bacteria</taxon>
        <taxon>Pseudomonadati</taxon>
        <taxon>Pseudomonadota</taxon>
        <taxon>Betaproteobacteria</taxon>
        <taxon>Burkholderiales</taxon>
        <taxon>Burkholderiaceae</taxon>
        <taxon>Burkholderia</taxon>
    </lineage>
</organism>
<keyword evidence="5" id="KW-1185">Reference proteome</keyword>
<dbReference type="GeneID" id="45698869"/>
<dbReference type="Pfam" id="PF18593">
    <property type="entry name" value="CdiI_2"/>
    <property type="match status" value="1"/>
</dbReference>
<evidence type="ECO:0000313" key="4">
    <source>
        <dbReference type="Proteomes" id="UP000594892"/>
    </source>
</evidence>
<reference evidence="3" key="2">
    <citation type="submission" date="2022-06" db="EMBL/GenBank/DDBJ databases">
        <title>Draft genome sequence of Burkholderia glumae strain GR20004 isolated from rice panicle showing bacterial panicle blight.</title>
        <authorList>
            <person name="Choi S.Y."/>
            <person name="Lee Y.H."/>
        </authorList>
    </citation>
    <scope>NUCLEOTIDE SEQUENCE</scope>
    <source>
        <strain evidence="3">GR20004</strain>
    </source>
</reference>
<accession>A0AAP9Y7B1</accession>
<dbReference type="AlphaFoldDB" id="A0AAP9Y7B1"/>